<evidence type="ECO:0000313" key="3">
    <source>
        <dbReference type="Proteomes" id="UP001152607"/>
    </source>
</evidence>
<reference evidence="2" key="1">
    <citation type="submission" date="2023-01" db="EMBL/GenBank/DDBJ databases">
        <authorList>
            <person name="Van Ghelder C."/>
            <person name="Rancurel C."/>
        </authorList>
    </citation>
    <scope>NUCLEOTIDE SEQUENCE</scope>
    <source>
        <strain evidence="2">CNCM I-4278</strain>
    </source>
</reference>
<keyword evidence="3" id="KW-1185">Reference proteome</keyword>
<comment type="caution">
    <text evidence="2">The sequence shown here is derived from an EMBL/GenBank/DDBJ whole genome shotgun (WGS) entry which is preliminary data.</text>
</comment>
<sequence length="114" mass="12435">MAEVFSSNRCPGTSHTRTDPSRIEYEYNPHFNSNGCFGPSAHSHELASSHGLCSEQTTPPAQPPTPESHRQAIISTPHSACPHVSHSRKKGTPASFPTALSNSPRMHAPTHWKQ</sequence>
<organism evidence="2 3">
    <name type="scientific">Periconia digitata</name>
    <dbReference type="NCBI Taxonomy" id="1303443"/>
    <lineage>
        <taxon>Eukaryota</taxon>
        <taxon>Fungi</taxon>
        <taxon>Dikarya</taxon>
        <taxon>Ascomycota</taxon>
        <taxon>Pezizomycotina</taxon>
        <taxon>Dothideomycetes</taxon>
        <taxon>Pleosporomycetidae</taxon>
        <taxon>Pleosporales</taxon>
        <taxon>Massarineae</taxon>
        <taxon>Periconiaceae</taxon>
        <taxon>Periconia</taxon>
    </lineage>
</organism>
<name>A0A9W4XJG5_9PLEO</name>
<dbReference type="Proteomes" id="UP001152607">
    <property type="component" value="Unassembled WGS sequence"/>
</dbReference>
<dbReference type="EMBL" id="CAOQHR010000004">
    <property type="protein sequence ID" value="CAI6334204.1"/>
    <property type="molecule type" value="Genomic_DNA"/>
</dbReference>
<dbReference type="AlphaFoldDB" id="A0A9W4XJG5"/>
<evidence type="ECO:0000256" key="1">
    <source>
        <dbReference type="SAM" id="MobiDB-lite"/>
    </source>
</evidence>
<feature type="compositionally biased region" description="Polar residues" evidence="1">
    <location>
        <begin position="1"/>
        <end position="15"/>
    </location>
</feature>
<gene>
    <name evidence="2" type="ORF">PDIGIT_LOCUS7258</name>
</gene>
<proteinExistence type="predicted"/>
<protein>
    <submittedName>
        <fullName evidence="2">Uncharacterized protein</fullName>
    </submittedName>
</protein>
<feature type="region of interest" description="Disordered" evidence="1">
    <location>
        <begin position="1"/>
        <end position="114"/>
    </location>
</feature>
<accession>A0A9W4XJG5</accession>
<feature type="compositionally biased region" description="Basic and acidic residues" evidence="1">
    <location>
        <begin position="16"/>
        <end position="27"/>
    </location>
</feature>
<evidence type="ECO:0000313" key="2">
    <source>
        <dbReference type="EMBL" id="CAI6334204.1"/>
    </source>
</evidence>